<dbReference type="Pfam" id="PF05036">
    <property type="entry name" value="SPOR"/>
    <property type="match status" value="1"/>
</dbReference>
<proteinExistence type="predicted"/>
<dbReference type="InterPro" id="IPR007730">
    <property type="entry name" value="SPOR-like_dom"/>
</dbReference>
<organism evidence="2 3">
    <name type="scientific">Gallionella capsiferriformans (strain ES-2)</name>
    <name type="common">Gallionella ferruginea capsiferriformans (strain ES-2)</name>
    <dbReference type="NCBI Taxonomy" id="395494"/>
    <lineage>
        <taxon>Bacteria</taxon>
        <taxon>Pseudomonadati</taxon>
        <taxon>Pseudomonadota</taxon>
        <taxon>Betaproteobacteria</taxon>
        <taxon>Nitrosomonadales</taxon>
        <taxon>Gallionellaceae</taxon>
        <taxon>Gallionella</taxon>
    </lineage>
</organism>
<sequence length="234" mass="25039">MKKILWALIAVNVIFFAVMKSGIFEGHPDAPVLAAINADKITLTITAPSVPVAVSEPVAISAVLAVSEPVLPAPVAAIVATRSCFEWGEFTGAELDKAAAALNKIVPGDKLSQREVDRVIGFWVYIAPLKDNGAVIQKLAQLKARGVTDFFVVQEAGEWQNAISLGLFKTREAAQSFIEGLRKKGVNSAKMGERSSKSKTVIFVFDGLDVKMSAKLAVLQKEFAASELKSVSCH</sequence>
<feature type="domain" description="SPOR" evidence="1">
    <location>
        <begin position="121"/>
        <end position="188"/>
    </location>
</feature>
<dbReference type="EMBL" id="CP002159">
    <property type="protein sequence ID" value="ADL54633.1"/>
    <property type="molecule type" value="Genomic_DNA"/>
</dbReference>
<dbReference type="OrthoDB" id="5298866at2"/>
<keyword evidence="3" id="KW-1185">Reference proteome</keyword>
<dbReference type="AlphaFoldDB" id="D9SCU4"/>
<name>D9SCU4_GALCS</name>
<dbReference type="GO" id="GO:0042834">
    <property type="term" value="F:peptidoglycan binding"/>
    <property type="evidence" value="ECO:0007669"/>
    <property type="project" value="InterPro"/>
</dbReference>
<evidence type="ECO:0000259" key="1">
    <source>
        <dbReference type="Pfam" id="PF05036"/>
    </source>
</evidence>
<dbReference type="RefSeq" id="WP_013292575.1">
    <property type="nucleotide sequence ID" value="NC_014394.1"/>
</dbReference>
<reference evidence="2 3" key="1">
    <citation type="submission" date="2010-08" db="EMBL/GenBank/DDBJ databases">
        <title>Complete sequence of Gallionella capsiferriformans ES-2.</title>
        <authorList>
            <consortium name="US DOE Joint Genome Institute"/>
            <person name="Lucas S."/>
            <person name="Copeland A."/>
            <person name="Lapidus A."/>
            <person name="Cheng J.-F."/>
            <person name="Bruce D."/>
            <person name="Goodwin L."/>
            <person name="Pitluck S."/>
            <person name="Chertkov O."/>
            <person name="Davenport K.W."/>
            <person name="Detter J.C."/>
            <person name="Han C."/>
            <person name="Tapia R."/>
            <person name="Land M."/>
            <person name="Hauser L."/>
            <person name="Chang Y.-J."/>
            <person name="Jeffries C."/>
            <person name="Kyrpides N."/>
            <person name="Ivanova N."/>
            <person name="Mikhailova N."/>
            <person name="Shelobolina E.S."/>
            <person name="Picardal F."/>
            <person name="Roden E."/>
            <person name="Emerson D."/>
            <person name="Woyke T."/>
        </authorList>
    </citation>
    <scope>NUCLEOTIDE SEQUENCE [LARGE SCALE GENOMIC DNA]</scope>
    <source>
        <strain evidence="2 3">ES-2</strain>
    </source>
</reference>
<dbReference type="STRING" id="395494.Galf_0590"/>
<accession>D9SCU4</accession>
<evidence type="ECO:0000313" key="3">
    <source>
        <dbReference type="Proteomes" id="UP000001235"/>
    </source>
</evidence>
<protein>
    <submittedName>
        <fullName evidence="2">Sporulation domain protein</fullName>
    </submittedName>
</protein>
<dbReference type="HOGENOM" id="CLU_085053_2_0_4"/>
<dbReference type="eggNOG" id="ENOG503300Q">
    <property type="taxonomic scope" value="Bacteria"/>
</dbReference>
<gene>
    <name evidence="2" type="ordered locus">Galf_0590</name>
</gene>
<dbReference type="Proteomes" id="UP000001235">
    <property type="component" value="Chromosome"/>
</dbReference>
<evidence type="ECO:0000313" key="2">
    <source>
        <dbReference type="EMBL" id="ADL54633.1"/>
    </source>
</evidence>
<dbReference type="KEGG" id="gca:Galf_0590"/>